<reference evidence="19 20" key="1">
    <citation type="submission" date="2019-03" db="EMBL/GenBank/DDBJ databases">
        <title>The genome sequence of a newly discovered highly antifungal drug resistant Aspergillus species, Aspergillus tanneri NIH 1004.</title>
        <authorList>
            <person name="Mounaud S."/>
            <person name="Singh I."/>
            <person name="Joardar V."/>
            <person name="Pakala S."/>
            <person name="Pakala S."/>
            <person name="Venepally P."/>
            <person name="Hoover J."/>
            <person name="Nierman W."/>
            <person name="Chung J."/>
            <person name="Losada L."/>
        </authorList>
    </citation>
    <scope>NUCLEOTIDE SEQUENCE [LARGE SCALE GENOMIC DNA]</scope>
    <source>
        <strain evidence="19 20">NIH1004</strain>
    </source>
</reference>
<dbReference type="VEuPathDB" id="FungiDB:EYZ11_005028"/>
<dbReference type="GO" id="GO:0034976">
    <property type="term" value="P:response to endoplasmic reticulum stress"/>
    <property type="evidence" value="ECO:0007669"/>
    <property type="project" value="TreeGrafter"/>
</dbReference>
<evidence type="ECO:0000256" key="11">
    <source>
        <dbReference type="ARBA" id="ARBA00023284"/>
    </source>
</evidence>
<dbReference type="Gene3D" id="3.40.30.10">
    <property type="entry name" value="Glutaredoxin"/>
    <property type="match status" value="4"/>
</dbReference>
<feature type="compositionally biased region" description="Basic and acidic residues" evidence="16">
    <location>
        <begin position="507"/>
        <end position="516"/>
    </location>
</feature>
<keyword evidence="9 13" id="KW-1015">Disulfide bond</keyword>
<dbReference type="NCBIfam" id="TIGR01130">
    <property type="entry name" value="ER_PDI_fam"/>
    <property type="match status" value="1"/>
</dbReference>
<dbReference type="GO" id="GO:0005788">
    <property type="term" value="C:endoplasmic reticulum lumen"/>
    <property type="evidence" value="ECO:0007669"/>
    <property type="project" value="UniProtKB-SubCell"/>
</dbReference>
<dbReference type="CDD" id="cd02995">
    <property type="entry name" value="PDI_a_PDI_a'_C"/>
    <property type="match status" value="1"/>
</dbReference>
<dbReference type="EC" id="5.3.4.1" evidence="5 15"/>
<comment type="similarity">
    <text evidence="4 14">Belongs to the protein disulfide isomerase family.</text>
</comment>
<dbReference type="RefSeq" id="XP_033429373.1">
    <property type="nucleotide sequence ID" value="XM_033567378.1"/>
</dbReference>
<feature type="disulfide bond" description="Redox-active" evidence="13">
    <location>
        <begin position="396"/>
        <end position="399"/>
    </location>
</feature>
<keyword evidence="8" id="KW-0256">Endoplasmic reticulum</keyword>
<dbReference type="FunFam" id="3.40.30.10:FF:000139">
    <property type="entry name" value="Protein disulfide-isomerase"/>
    <property type="match status" value="1"/>
</dbReference>
<dbReference type="PROSITE" id="PS51352">
    <property type="entry name" value="THIOREDOXIN_2"/>
    <property type="match status" value="2"/>
</dbReference>
<dbReference type="Pfam" id="PF00085">
    <property type="entry name" value="Thioredoxin"/>
    <property type="match status" value="2"/>
</dbReference>
<dbReference type="Proteomes" id="UP000324241">
    <property type="component" value="Unassembled WGS sequence"/>
</dbReference>
<proteinExistence type="inferred from homology"/>
<accession>A0A4S3JJ68</accession>
<dbReference type="InterPro" id="IPR017937">
    <property type="entry name" value="Thioredoxin_CS"/>
</dbReference>
<dbReference type="FunFam" id="3.40.30.10:FF:000154">
    <property type="entry name" value="Protein disulfide-isomerase"/>
    <property type="match status" value="1"/>
</dbReference>
<dbReference type="EMBL" id="QUQM01000001">
    <property type="protein sequence ID" value="KAA8650012.1"/>
    <property type="molecule type" value="Genomic_DNA"/>
</dbReference>
<dbReference type="CDD" id="cd02961">
    <property type="entry name" value="PDI_a_family"/>
    <property type="match status" value="1"/>
</dbReference>
<evidence type="ECO:0000256" key="6">
    <source>
        <dbReference type="ARBA" id="ARBA00022729"/>
    </source>
</evidence>
<evidence type="ECO:0000313" key="21">
    <source>
        <dbReference type="Proteomes" id="UP000324241"/>
    </source>
</evidence>
<evidence type="ECO:0000256" key="3">
    <source>
        <dbReference type="ARBA" id="ARBA00004319"/>
    </source>
</evidence>
<comment type="caution">
    <text evidence="19">The sequence shown here is derived from an EMBL/GenBank/DDBJ whole genome shotgun (WGS) entry which is preliminary data.</text>
</comment>
<evidence type="ECO:0000256" key="15">
    <source>
        <dbReference type="RuleBase" id="RU361130"/>
    </source>
</evidence>
<evidence type="ECO:0000256" key="2">
    <source>
        <dbReference type="ARBA" id="ARBA00002692"/>
    </source>
</evidence>
<gene>
    <name evidence="18" type="primary">PDI1</name>
    <name evidence="18" type="ORF">ATNIH1004_002692</name>
    <name evidence="19" type="ORF">EYZ11_005028</name>
</gene>
<evidence type="ECO:0000256" key="16">
    <source>
        <dbReference type="SAM" id="MobiDB-lite"/>
    </source>
</evidence>
<dbReference type="CDD" id="cd02981">
    <property type="entry name" value="PDI_b_family"/>
    <property type="match status" value="1"/>
</dbReference>
<dbReference type="EMBL" id="SOSA01000154">
    <property type="protein sequence ID" value="THC95513.1"/>
    <property type="molecule type" value="Genomic_DNA"/>
</dbReference>
<keyword evidence="6 15" id="KW-0732">Signal</keyword>
<feature type="region of interest" description="Disordered" evidence="16">
    <location>
        <begin position="484"/>
        <end position="516"/>
    </location>
</feature>
<feature type="domain" description="Thioredoxin" evidence="17">
    <location>
        <begin position="346"/>
        <end position="477"/>
    </location>
</feature>
<dbReference type="GO" id="GO:0006457">
    <property type="term" value="P:protein folding"/>
    <property type="evidence" value="ECO:0007669"/>
    <property type="project" value="TreeGrafter"/>
</dbReference>
<organism evidence="19 20">
    <name type="scientific">Aspergillus tanneri</name>
    <dbReference type="NCBI Taxonomy" id="1220188"/>
    <lineage>
        <taxon>Eukaryota</taxon>
        <taxon>Fungi</taxon>
        <taxon>Dikarya</taxon>
        <taxon>Ascomycota</taxon>
        <taxon>Pezizomycotina</taxon>
        <taxon>Eurotiomycetes</taxon>
        <taxon>Eurotiomycetidae</taxon>
        <taxon>Eurotiales</taxon>
        <taxon>Aspergillaceae</taxon>
        <taxon>Aspergillus</taxon>
        <taxon>Aspergillus subgen. Circumdati</taxon>
    </lineage>
</organism>
<feature type="domain" description="Thioredoxin" evidence="17">
    <location>
        <begin position="12"/>
        <end position="139"/>
    </location>
</feature>
<dbReference type="PANTHER" id="PTHR18929:SF132">
    <property type="entry name" value="PROTEIN DISULFIDE-ISOMERASE A3"/>
    <property type="match status" value="1"/>
</dbReference>
<evidence type="ECO:0000256" key="7">
    <source>
        <dbReference type="ARBA" id="ARBA00022737"/>
    </source>
</evidence>
<dbReference type="GO" id="GO:0015035">
    <property type="term" value="F:protein-disulfide reductase activity"/>
    <property type="evidence" value="ECO:0007669"/>
    <property type="project" value="UniProtKB-ARBA"/>
</dbReference>
<dbReference type="InterPro" id="IPR036249">
    <property type="entry name" value="Thioredoxin-like_sf"/>
</dbReference>
<dbReference type="GeneID" id="54325394"/>
<sequence length="516" mass="56638">MRSFASWILSLLGASTVALSSDAQAVLHDGSSDVQSLTKDTFDDFIKKHDLVLAEFFAPWCGHCKALAPKYEEAATQLKEKEIPLVKIDCTEEEELCREQGVEGYPTLKIFRGLDSSKPYQGARQTESIVSYMIKQSLPAVSTVNEENLEDTKTMDKVVVIGYFGSDDKAASEAFTSLAESQRDNYLFAAASDAAIAKAEGVKQPSVVLYKNFDEKKAIYTGEIEQEAVLSWVKTASTPLVGEIGPETYTGYITAGIPLAYIFAETQEEREKFTEEFKPIAEKHKGAINIATIDAKLFGAHAGNLNLDPQTFPAFAIQDPENKAKYPYDQSKGIKTKDVAKFIQDVLDGKVEPSIKSEPVPETQEGPVTVVVAHSYKELVIDNEKDVLLEFYAPWCGHCKALAPQYEELASFYYKNPDFASKVTIAKIDATANDVPDSITGFPTIKLYPAGAKDAPIEYDGSRTIEDLANFVKENGKHKVAVTLDKTEEGDVTETPASGEDEPAATDDDKVDHDEL</sequence>
<protein>
    <recommendedName>
        <fullName evidence="12 15">Protein disulfide-isomerase</fullName>
        <ecNumber evidence="5 15">5.3.4.1</ecNumber>
    </recommendedName>
</protein>
<dbReference type="FunFam" id="3.40.30.10:FF:000185">
    <property type="entry name" value="Protein disulfide-isomerase"/>
    <property type="match status" value="1"/>
</dbReference>
<dbReference type="PANTHER" id="PTHR18929">
    <property type="entry name" value="PROTEIN DISULFIDE ISOMERASE"/>
    <property type="match status" value="1"/>
</dbReference>
<evidence type="ECO:0000256" key="13">
    <source>
        <dbReference type="PIRSR" id="PIRSR605792-51"/>
    </source>
</evidence>
<dbReference type="PROSITE" id="PS00194">
    <property type="entry name" value="THIOREDOXIN_1"/>
    <property type="match status" value="2"/>
</dbReference>
<feature type="disulfide bond" description="Redox-active" evidence="13">
    <location>
        <begin position="61"/>
        <end position="64"/>
    </location>
</feature>
<evidence type="ECO:0000259" key="17">
    <source>
        <dbReference type="PROSITE" id="PS51352"/>
    </source>
</evidence>
<dbReference type="GO" id="GO:0051082">
    <property type="term" value="F:unfolded protein binding"/>
    <property type="evidence" value="ECO:0007669"/>
    <property type="project" value="UniProtKB-ARBA"/>
</dbReference>
<dbReference type="Proteomes" id="UP000308092">
    <property type="component" value="Unassembled WGS sequence"/>
</dbReference>
<dbReference type="GO" id="GO:0003756">
    <property type="term" value="F:protein disulfide isomerase activity"/>
    <property type="evidence" value="ECO:0007669"/>
    <property type="project" value="UniProtKB-EC"/>
</dbReference>
<evidence type="ECO:0000256" key="14">
    <source>
        <dbReference type="RuleBase" id="RU004208"/>
    </source>
</evidence>
<reference evidence="18 21" key="2">
    <citation type="submission" date="2019-08" db="EMBL/GenBank/DDBJ databases">
        <title>The genome sequence of a newly discovered highly antifungal drug resistant Aspergillus species, Aspergillus tanneri NIH 1004.</title>
        <authorList>
            <person name="Mounaud S."/>
            <person name="Singh I."/>
            <person name="Joardar V."/>
            <person name="Pakala S."/>
            <person name="Pakala S."/>
            <person name="Venepally P."/>
            <person name="Chung J.K."/>
            <person name="Losada L."/>
            <person name="Nierman W.C."/>
        </authorList>
    </citation>
    <scope>NUCLEOTIDE SEQUENCE [LARGE SCALE GENOMIC DNA]</scope>
    <source>
        <strain evidence="18 21">NIH1004</strain>
    </source>
</reference>
<keyword evidence="20" id="KW-1185">Reference proteome</keyword>
<keyword evidence="10 15" id="KW-0413">Isomerase</keyword>
<feature type="signal peptide" evidence="15">
    <location>
        <begin position="1"/>
        <end position="20"/>
    </location>
</feature>
<name>A0A4S3JJ68_9EURO</name>
<keyword evidence="7" id="KW-0677">Repeat</keyword>
<comment type="catalytic activity">
    <reaction evidence="1 15">
        <text>Catalyzes the rearrangement of -S-S- bonds in proteins.</text>
        <dbReference type="EC" id="5.3.4.1"/>
    </reaction>
</comment>
<dbReference type="InterPro" id="IPR005788">
    <property type="entry name" value="PDI_thioredoxin-like_dom"/>
</dbReference>
<evidence type="ECO:0000256" key="5">
    <source>
        <dbReference type="ARBA" id="ARBA00012723"/>
    </source>
</evidence>
<evidence type="ECO:0000313" key="19">
    <source>
        <dbReference type="EMBL" id="THC95513.1"/>
    </source>
</evidence>
<dbReference type="InterPro" id="IPR013766">
    <property type="entry name" value="Thioredoxin_domain"/>
</dbReference>
<dbReference type="PRINTS" id="PR00421">
    <property type="entry name" value="THIOREDOXIN"/>
</dbReference>
<dbReference type="InterPro" id="IPR005792">
    <property type="entry name" value="Prot_disulphide_isomerase"/>
</dbReference>
<evidence type="ECO:0000313" key="18">
    <source>
        <dbReference type="EMBL" id="KAA8650012.1"/>
    </source>
</evidence>
<evidence type="ECO:0000256" key="12">
    <source>
        <dbReference type="ARBA" id="ARBA00039846"/>
    </source>
</evidence>
<dbReference type="NCBIfam" id="TIGR01126">
    <property type="entry name" value="pdi_dom"/>
    <property type="match status" value="1"/>
</dbReference>
<dbReference type="FunFam" id="3.40.30.10:FF:000017">
    <property type="entry name" value="Protein disulfide-isomerase A4"/>
    <property type="match status" value="1"/>
</dbReference>
<dbReference type="CDD" id="cd02982">
    <property type="entry name" value="PDI_b'_family"/>
    <property type="match status" value="1"/>
</dbReference>
<comment type="subcellular location">
    <subcellularLocation>
        <location evidence="3">Endoplasmic reticulum lumen</location>
    </subcellularLocation>
</comment>
<keyword evidence="11 13" id="KW-0676">Redox-active center</keyword>
<dbReference type="STRING" id="1220188.A0A4S3JJ68"/>
<comment type="function">
    <text evidence="2">Participates in the folding of proteins containing disulfide bonds, may be involved in glycosylation, prolyl hydroxylation and triglyceride transfer.</text>
</comment>
<evidence type="ECO:0000256" key="9">
    <source>
        <dbReference type="ARBA" id="ARBA00023157"/>
    </source>
</evidence>
<evidence type="ECO:0000256" key="4">
    <source>
        <dbReference type="ARBA" id="ARBA00006347"/>
    </source>
</evidence>
<dbReference type="AlphaFoldDB" id="A0A4S3JJ68"/>
<evidence type="ECO:0000256" key="1">
    <source>
        <dbReference type="ARBA" id="ARBA00001182"/>
    </source>
</evidence>
<dbReference type="OrthoDB" id="427280at2759"/>
<dbReference type="SUPFAM" id="SSF52833">
    <property type="entry name" value="Thioredoxin-like"/>
    <property type="match status" value="4"/>
</dbReference>
<feature type="chain" id="PRO_5034146103" description="Protein disulfide-isomerase" evidence="15">
    <location>
        <begin position="21"/>
        <end position="516"/>
    </location>
</feature>
<evidence type="ECO:0000256" key="8">
    <source>
        <dbReference type="ARBA" id="ARBA00022824"/>
    </source>
</evidence>
<dbReference type="Pfam" id="PF13848">
    <property type="entry name" value="Thioredoxin_6"/>
    <property type="match status" value="1"/>
</dbReference>
<evidence type="ECO:0000256" key="10">
    <source>
        <dbReference type="ARBA" id="ARBA00023235"/>
    </source>
</evidence>
<evidence type="ECO:0000313" key="20">
    <source>
        <dbReference type="Proteomes" id="UP000308092"/>
    </source>
</evidence>